<dbReference type="InterPro" id="IPR050428">
    <property type="entry name" value="TCS_sensor_his_kinase"/>
</dbReference>
<keyword evidence="4" id="KW-0808">Transferase</keyword>
<proteinExistence type="predicted"/>
<keyword evidence="11" id="KW-1185">Reference proteome</keyword>
<evidence type="ECO:0000259" key="9">
    <source>
        <dbReference type="PROSITE" id="PS50109"/>
    </source>
</evidence>
<evidence type="ECO:0000256" key="6">
    <source>
        <dbReference type="ARBA" id="ARBA00022777"/>
    </source>
</evidence>
<comment type="caution">
    <text evidence="10">The sequence shown here is derived from an EMBL/GenBank/DDBJ whole genome shotgun (WGS) entry which is preliminary data.</text>
</comment>
<evidence type="ECO:0000256" key="5">
    <source>
        <dbReference type="ARBA" id="ARBA00022692"/>
    </source>
</evidence>
<dbReference type="EC" id="2.7.13.3" evidence="2"/>
<name>A0A420ALI8_SPHD1</name>
<feature type="domain" description="Histidine kinase" evidence="9">
    <location>
        <begin position="224"/>
        <end position="428"/>
    </location>
</feature>
<dbReference type="CDD" id="cd00075">
    <property type="entry name" value="HATPase"/>
    <property type="match status" value="1"/>
</dbReference>
<evidence type="ECO:0000256" key="8">
    <source>
        <dbReference type="SAM" id="Phobius"/>
    </source>
</evidence>
<dbReference type="Gene3D" id="3.30.565.10">
    <property type="entry name" value="Histidine kinase-like ATPase, C-terminal domain"/>
    <property type="match status" value="1"/>
</dbReference>
<evidence type="ECO:0000313" key="10">
    <source>
        <dbReference type="EMBL" id="RKE45309.1"/>
    </source>
</evidence>
<dbReference type="InterPro" id="IPR003661">
    <property type="entry name" value="HisK_dim/P_dom"/>
</dbReference>
<gene>
    <name evidence="10" type="ORF">DFQ12_4381</name>
</gene>
<keyword evidence="8" id="KW-0472">Membrane</keyword>
<evidence type="ECO:0000256" key="4">
    <source>
        <dbReference type="ARBA" id="ARBA00022679"/>
    </source>
</evidence>
<dbReference type="EMBL" id="RAPY01000005">
    <property type="protein sequence ID" value="RKE45309.1"/>
    <property type="molecule type" value="Genomic_DNA"/>
</dbReference>
<dbReference type="InterPro" id="IPR003594">
    <property type="entry name" value="HATPase_dom"/>
</dbReference>
<dbReference type="SUPFAM" id="SSF55874">
    <property type="entry name" value="ATPase domain of HSP90 chaperone/DNA topoisomerase II/histidine kinase"/>
    <property type="match status" value="1"/>
</dbReference>
<dbReference type="Pfam" id="PF02518">
    <property type="entry name" value="HATPase_c"/>
    <property type="match status" value="1"/>
</dbReference>
<organism evidence="10 11">
    <name type="scientific">Sphingobacterium detergens</name>
    <dbReference type="NCBI Taxonomy" id="1145106"/>
    <lineage>
        <taxon>Bacteria</taxon>
        <taxon>Pseudomonadati</taxon>
        <taxon>Bacteroidota</taxon>
        <taxon>Sphingobacteriia</taxon>
        <taxon>Sphingobacteriales</taxon>
        <taxon>Sphingobacteriaceae</taxon>
        <taxon>Sphingobacterium</taxon>
    </lineage>
</organism>
<evidence type="ECO:0000256" key="3">
    <source>
        <dbReference type="ARBA" id="ARBA00022553"/>
    </source>
</evidence>
<evidence type="ECO:0000256" key="7">
    <source>
        <dbReference type="ARBA" id="ARBA00022989"/>
    </source>
</evidence>
<dbReference type="InterPro" id="IPR005467">
    <property type="entry name" value="His_kinase_dom"/>
</dbReference>
<evidence type="ECO:0000256" key="1">
    <source>
        <dbReference type="ARBA" id="ARBA00000085"/>
    </source>
</evidence>
<dbReference type="Gene3D" id="1.10.287.130">
    <property type="match status" value="1"/>
</dbReference>
<evidence type="ECO:0000256" key="2">
    <source>
        <dbReference type="ARBA" id="ARBA00012438"/>
    </source>
</evidence>
<dbReference type="Proteomes" id="UP000286246">
    <property type="component" value="Unassembled WGS sequence"/>
</dbReference>
<dbReference type="SUPFAM" id="SSF47384">
    <property type="entry name" value="Homodimeric domain of signal transducing histidine kinase"/>
    <property type="match status" value="1"/>
</dbReference>
<dbReference type="OrthoDB" id="1522504at2"/>
<dbReference type="SMART" id="SM00387">
    <property type="entry name" value="HATPase_c"/>
    <property type="match status" value="1"/>
</dbReference>
<dbReference type="AlphaFoldDB" id="A0A420ALI8"/>
<comment type="catalytic activity">
    <reaction evidence="1">
        <text>ATP + protein L-histidine = ADP + protein N-phospho-L-histidine.</text>
        <dbReference type="EC" id="2.7.13.3"/>
    </reaction>
</comment>
<dbReference type="GO" id="GO:0005886">
    <property type="term" value="C:plasma membrane"/>
    <property type="evidence" value="ECO:0007669"/>
    <property type="project" value="TreeGrafter"/>
</dbReference>
<feature type="transmembrane region" description="Helical" evidence="8">
    <location>
        <begin position="7"/>
        <end position="30"/>
    </location>
</feature>
<dbReference type="GO" id="GO:0000155">
    <property type="term" value="F:phosphorelay sensor kinase activity"/>
    <property type="evidence" value="ECO:0007669"/>
    <property type="project" value="InterPro"/>
</dbReference>
<dbReference type="RefSeq" id="WP_120261062.1">
    <property type="nucleotide sequence ID" value="NZ_RAPY01000005.1"/>
</dbReference>
<sequence>MKLANQTLKYLSISVLVVIAVWSTIFYLFMLEVIHDNIDEELENQKRLIIQELASEAIVSPDLEFGINNYKVREISEQQAIKMQNVYKDTMLYMQDDDDPEPELEPVRMLTTAFEHKGHYYELSIINSMIEESDLIKNLFYSVLILFILLVVSIVSINRVVIQRLWSPLYRFLDQLTKFRLGKSGEKPAMDTNIQEFKDLQLAVTTLIHHNEETYEQQKQFIGNASHELQTPLAIMINKLEMMAETGGLQPEQSNTIAEVLNTAERLVRLNKSLLLLSKIENKQFLNNEDLSINQLVRHITDELEDIAAFKNIRINVGQQDELNVRLDSALANIIVSNLIRNALFHNMEGGEVNIAITENTLVVANTSRQAALDKGHVFSRFYKSDVSSKGTGLGLAIVQAICNLYGFSISYHYDNSQHIFKLDFRSA</sequence>
<dbReference type="SMART" id="SM00388">
    <property type="entry name" value="HisKA"/>
    <property type="match status" value="1"/>
</dbReference>
<dbReference type="CDD" id="cd00082">
    <property type="entry name" value="HisKA"/>
    <property type="match status" value="1"/>
</dbReference>
<feature type="transmembrane region" description="Helical" evidence="8">
    <location>
        <begin position="139"/>
        <end position="162"/>
    </location>
</feature>
<dbReference type="PROSITE" id="PS50109">
    <property type="entry name" value="HIS_KIN"/>
    <property type="match status" value="1"/>
</dbReference>
<keyword evidence="3" id="KW-0597">Phosphoprotein</keyword>
<evidence type="ECO:0000313" key="11">
    <source>
        <dbReference type="Proteomes" id="UP000286246"/>
    </source>
</evidence>
<dbReference type="InterPro" id="IPR036890">
    <property type="entry name" value="HATPase_C_sf"/>
</dbReference>
<dbReference type="PANTHER" id="PTHR45436">
    <property type="entry name" value="SENSOR HISTIDINE KINASE YKOH"/>
    <property type="match status" value="1"/>
</dbReference>
<reference evidence="10 11" key="1">
    <citation type="submission" date="2018-09" db="EMBL/GenBank/DDBJ databases">
        <title>Genomic Encyclopedia of Type Strains, Phase III (KMG-III): the genomes of soil and plant-associated and newly described type strains.</title>
        <authorList>
            <person name="Whitman W."/>
        </authorList>
    </citation>
    <scope>NUCLEOTIDE SEQUENCE [LARGE SCALE GENOMIC DNA]</scope>
    <source>
        <strain evidence="10 11">CECT 7938</strain>
    </source>
</reference>
<keyword evidence="5 8" id="KW-0812">Transmembrane</keyword>
<keyword evidence="7 8" id="KW-1133">Transmembrane helix</keyword>
<protein>
    <recommendedName>
        <fullName evidence="2">histidine kinase</fullName>
        <ecNumber evidence="2">2.7.13.3</ecNumber>
    </recommendedName>
</protein>
<dbReference type="InterPro" id="IPR036097">
    <property type="entry name" value="HisK_dim/P_sf"/>
</dbReference>
<dbReference type="PANTHER" id="PTHR45436:SF5">
    <property type="entry name" value="SENSOR HISTIDINE KINASE TRCS"/>
    <property type="match status" value="1"/>
</dbReference>
<keyword evidence="6 10" id="KW-0418">Kinase</keyword>
<dbReference type="Pfam" id="PF00512">
    <property type="entry name" value="HisKA"/>
    <property type="match status" value="1"/>
</dbReference>
<accession>A0A420ALI8</accession>